<proteinExistence type="predicted"/>
<evidence type="ECO:0000313" key="1">
    <source>
        <dbReference type="EMBL" id="XBL98726.1"/>
    </source>
</evidence>
<gene>
    <name evidence="1" type="ORF">ABHN08_12460</name>
</gene>
<dbReference type="AlphaFoldDB" id="A0AAU7F2F4"/>
<organism evidence="1">
    <name type="scientific">Pseudomonas iranensis</name>
    <dbReference type="NCBI Taxonomy" id="2745503"/>
    <lineage>
        <taxon>Bacteria</taxon>
        <taxon>Pseudomonadati</taxon>
        <taxon>Pseudomonadota</taxon>
        <taxon>Gammaproteobacteria</taxon>
        <taxon>Pseudomonadales</taxon>
        <taxon>Pseudomonadaceae</taxon>
        <taxon>Pseudomonas</taxon>
    </lineage>
</organism>
<sequence length="51" mass="5285">MTHANSPIKRNPSKSRAGIEAGTMLSCSLQEIRAAGIAYNKPGKSRAAGDA</sequence>
<protein>
    <submittedName>
        <fullName evidence="1">Uncharacterized protein</fullName>
    </submittedName>
</protein>
<accession>A0AAU7F2F4</accession>
<dbReference type="EMBL" id="CP157354">
    <property type="protein sequence ID" value="XBL98726.1"/>
    <property type="molecule type" value="Genomic_DNA"/>
</dbReference>
<reference evidence="1" key="1">
    <citation type="submission" date="2024-05" db="EMBL/GenBank/DDBJ databases">
        <title>Draft genome sequence of Pseudomonas iranensis M7D1.</title>
        <authorList>
            <person name="Miller S.L."/>
            <person name="Nsubuga A."/>
            <person name="Lu N."/>
            <person name="King J."/>
            <person name="Shears P."/>
            <person name="Lawson P.A."/>
        </authorList>
    </citation>
    <scope>NUCLEOTIDE SEQUENCE</scope>
    <source>
        <strain evidence="1">M7D1</strain>
    </source>
</reference>
<name>A0AAU7F2F4_9PSED</name>